<dbReference type="Proteomes" id="UP000729733">
    <property type="component" value="Unassembled WGS sequence"/>
</dbReference>
<protein>
    <submittedName>
        <fullName evidence="1">IS110 family transposase</fullName>
    </submittedName>
</protein>
<name>A0A964BQG3_9CYAN</name>
<gene>
    <name evidence="1" type="ORF">I4641_10540</name>
</gene>
<sequence>MPDKDDQADALALACYGFDHLNSDRKFVQIREPIVVKIRELVLRLAHLNRCQSPIVNRLRQDLAWQFPEMAKVRFTQNSLALRWLGGSTESKKYEKLLLNSVGLGISSTVVYHAERLIHLHQEEIEIEDKLTFLMTDSRFDVYRQVFDRFGFGDRIQGMILSQIYPLENYLTDEGKPLTIYRRGRNSGNITKRYLSRRRFEKALGIAPTGDSSGDKESKKIIGGSDLCRIALWQWIFVRIEVKRNRPKNEIGQSLGEICDREKATGKPIRLVRMRIAAKAVRLLFKELVKAKNS</sequence>
<comment type="caution">
    <text evidence="1">The sequence shown here is derived from an EMBL/GenBank/DDBJ whole genome shotgun (WGS) entry which is preliminary data.</text>
</comment>
<reference evidence="1" key="1">
    <citation type="journal article" date="2021" name="Antonie Van Leeuwenhoek">
        <title>Draft genome and description of Waterburya agarophytonicola gen. nov. sp. nov. (Pleurocapsales, Cyanobacteria): a seaweed symbiont.</title>
        <authorList>
            <person name="Bonthond G."/>
            <person name="Shalygin S."/>
            <person name="Bayer T."/>
            <person name="Weinberger F."/>
        </authorList>
    </citation>
    <scope>NUCLEOTIDE SEQUENCE</scope>
    <source>
        <strain evidence="1">KI4</strain>
    </source>
</reference>
<keyword evidence="2" id="KW-1185">Reference proteome</keyword>
<proteinExistence type="predicted"/>
<accession>A0A964BQG3</accession>
<organism evidence="1 2">
    <name type="scientific">Waterburya agarophytonicola KI4</name>
    <dbReference type="NCBI Taxonomy" id="2874699"/>
    <lineage>
        <taxon>Bacteria</taxon>
        <taxon>Bacillati</taxon>
        <taxon>Cyanobacteriota</taxon>
        <taxon>Cyanophyceae</taxon>
        <taxon>Pleurocapsales</taxon>
        <taxon>Hyellaceae</taxon>
        <taxon>Waterburya</taxon>
        <taxon>Waterburya agarophytonicola</taxon>
    </lineage>
</organism>
<evidence type="ECO:0000313" key="1">
    <source>
        <dbReference type="EMBL" id="MCC0177414.1"/>
    </source>
</evidence>
<dbReference type="AlphaFoldDB" id="A0A964BQG3"/>
<dbReference type="EMBL" id="JADWDC010000022">
    <property type="protein sequence ID" value="MCC0177414.1"/>
    <property type="molecule type" value="Genomic_DNA"/>
</dbReference>
<evidence type="ECO:0000313" key="2">
    <source>
        <dbReference type="Proteomes" id="UP000729733"/>
    </source>
</evidence>